<evidence type="ECO:0000313" key="3">
    <source>
        <dbReference type="Proteomes" id="UP001153365"/>
    </source>
</evidence>
<keyword evidence="3" id="KW-1185">Reference proteome</keyword>
<evidence type="ECO:0000256" key="1">
    <source>
        <dbReference type="SAM" id="MobiDB-lite"/>
    </source>
</evidence>
<comment type="caution">
    <text evidence="2">The sequence shown here is derived from an EMBL/GenBank/DDBJ whole genome shotgun (WGS) entry which is preliminary data.</text>
</comment>
<dbReference type="AlphaFoldDB" id="A0AAV0AGY2"/>
<dbReference type="Proteomes" id="UP001153365">
    <property type="component" value="Unassembled WGS sequence"/>
</dbReference>
<protein>
    <submittedName>
        <fullName evidence="2">Uncharacterized protein</fullName>
    </submittedName>
</protein>
<feature type="region of interest" description="Disordered" evidence="1">
    <location>
        <begin position="1"/>
        <end position="35"/>
    </location>
</feature>
<accession>A0AAV0AGY2</accession>
<gene>
    <name evidence="2" type="ORF">PPACK8108_LOCUS874</name>
</gene>
<reference evidence="2" key="1">
    <citation type="submission" date="2022-06" db="EMBL/GenBank/DDBJ databases">
        <authorList>
            <consortium name="SYNGENTA / RWTH Aachen University"/>
        </authorList>
    </citation>
    <scope>NUCLEOTIDE SEQUENCE</scope>
</reference>
<dbReference type="EMBL" id="CALTRL010000119">
    <property type="protein sequence ID" value="CAH7666520.1"/>
    <property type="molecule type" value="Genomic_DNA"/>
</dbReference>
<evidence type="ECO:0000313" key="2">
    <source>
        <dbReference type="EMBL" id="CAH7666520.1"/>
    </source>
</evidence>
<proteinExistence type="predicted"/>
<organism evidence="2 3">
    <name type="scientific">Phakopsora pachyrhizi</name>
    <name type="common">Asian soybean rust disease fungus</name>
    <dbReference type="NCBI Taxonomy" id="170000"/>
    <lineage>
        <taxon>Eukaryota</taxon>
        <taxon>Fungi</taxon>
        <taxon>Dikarya</taxon>
        <taxon>Basidiomycota</taxon>
        <taxon>Pucciniomycotina</taxon>
        <taxon>Pucciniomycetes</taxon>
        <taxon>Pucciniales</taxon>
        <taxon>Phakopsoraceae</taxon>
        <taxon>Phakopsora</taxon>
    </lineage>
</organism>
<sequence>MPQGAYRRVSSQGYRHAQDSRDSAPKQNPQGIYGPPAPIGAGWVLMINRNGHIEDFALEVLNGLINMPQGAYRRVGP</sequence>
<name>A0AAV0AGY2_PHAPC</name>